<dbReference type="Proteomes" id="UP001501459">
    <property type="component" value="Unassembled WGS sequence"/>
</dbReference>
<evidence type="ECO:0000259" key="8">
    <source>
        <dbReference type="Pfam" id="PF14693"/>
    </source>
</evidence>
<feature type="region of interest" description="Disordered" evidence="6">
    <location>
        <begin position="180"/>
        <end position="211"/>
    </location>
</feature>
<keyword evidence="4 5" id="KW-0687">Ribonucleoprotein</keyword>
<evidence type="ECO:0000256" key="5">
    <source>
        <dbReference type="HAMAP-Rule" id="MF_01334"/>
    </source>
</evidence>
<keyword evidence="3 5" id="KW-0689">Ribosomal protein</keyword>
<dbReference type="NCBIfam" id="TIGR00731">
    <property type="entry name" value="bL25_bact_ctc"/>
    <property type="match status" value="1"/>
</dbReference>
<name>A0ABP3J4C1_9BACI</name>
<evidence type="ECO:0000256" key="1">
    <source>
        <dbReference type="ARBA" id="ARBA00022730"/>
    </source>
</evidence>
<dbReference type="Pfam" id="PF14693">
    <property type="entry name" value="Ribosomal_TL5_C"/>
    <property type="match status" value="1"/>
</dbReference>
<comment type="subunit">
    <text evidence="5">Part of the 50S ribosomal subunit; part of the 5S rRNA/L5/L18/L25 subcomplex. Contacts the 5S rRNA. Binds to the 5S rRNA independently of L5 and L18.</text>
</comment>
<accession>A0ABP3J4C1</accession>
<comment type="similarity">
    <text evidence="5">Belongs to the bacterial ribosomal protein bL25 family. CTC subfamily.</text>
</comment>
<dbReference type="RefSeq" id="WP_343752225.1">
    <property type="nucleotide sequence ID" value="NZ_BAAADM010000039.1"/>
</dbReference>
<dbReference type="Gene3D" id="2.40.240.10">
    <property type="entry name" value="Ribosomal Protein L25, Chain P"/>
    <property type="match status" value="1"/>
</dbReference>
<evidence type="ECO:0000256" key="3">
    <source>
        <dbReference type="ARBA" id="ARBA00022980"/>
    </source>
</evidence>
<evidence type="ECO:0000313" key="9">
    <source>
        <dbReference type="EMBL" id="GAA0439350.1"/>
    </source>
</evidence>
<sequence length="211" mass="23124">MAVILKAEKREDLSKSVTKQIRKNGNVPSVVYGKDKASKTITVNSVDLTKTVRDEGRNAIISLAVENDEPVNVMLHDYQLEPLRDDVLHADFYIVNMAEEMDVEVPLHLDGEAKGVKDGGVLQQPLFELQVRAKPADIPEQISADISDLDIGDTISIADLPESSAYEFLEDHETTIATVVPPDTVEETDEAPADEEAEPDLVGGSENDDEK</sequence>
<feature type="domain" description="Large ribosomal subunit protein bL25 beta" evidence="8">
    <location>
        <begin position="101"/>
        <end position="182"/>
    </location>
</feature>
<dbReference type="Gene3D" id="2.170.120.20">
    <property type="entry name" value="Ribosomal protein L25, beta domain"/>
    <property type="match status" value="1"/>
</dbReference>
<proteinExistence type="inferred from homology"/>
<keyword evidence="1 5" id="KW-0699">rRNA-binding</keyword>
<dbReference type="InterPro" id="IPR001021">
    <property type="entry name" value="Ribosomal_bL25_long"/>
</dbReference>
<protein>
    <recommendedName>
        <fullName evidence="5">Large ribosomal subunit protein bL25</fullName>
    </recommendedName>
    <alternativeName>
        <fullName evidence="5">General stress protein CTC</fullName>
    </alternativeName>
</protein>
<dbReference type="InterPro" id="IPR020056">
    <property type="entry name" value="Rbsml_bL25/Gln-tRNA_synth_N"/>
</dbReference>
<dbReference type="NCBIfam" id="NF004133">
    <property type="entry name" value="PRK05618.2-4"/>
    <property type="match status" value="1"/>
</dbReference>
<evidence type="ECO:0000259" key="7">
    <source>
        <dbReference type="Pfam" id="PF01386"/>
    </source>
</evidence>
<dbReference type="InterPro" id="IPR020930">
    <property type="entry name" value="Ribosomal_uL5_bac-type"/>
</dbReference>
<gene>
    <name evidence="5" type="primary">rplY</name>
    <name evidence="5" type="synonym">ctc</name>
    <name evidence="9" type="ORF">GCM10008983_15320</name>
</gene>
<dbReference type="GO" id="GO:0005840">
    <property type="term" value="C:ribosome"/>
    <property type="evidence" value="ECO:0007669"/>
    <property type="project" value="UniProtKB-KW"/>
</dbReference>
<feature type="domain" description="Large ribosomal subunit protein bL25 L25" evidence="7">
    <location>
        <begin position="5"/>
        <end position="92"/>
    </location>
</feature>
<feature type="compositionally biased region" description="Acidic residues" evidence="6">
    <location>
        <begin position="184"/>
        <end position="199"/>
    </location>
</feature>
<evidence type="ECO:0000256" key="4">
    <source>
        <dbReference type="ARBA" id="ARBA00023274"/>
    </source>
</evidence>
<dbReference type="Pfam" id="PF01386">
    <property type="entry name" value="Ribosomal_L25p"/>
    <property type="match status" value="1"/>
</dbReference>
<organism evidence="9 10">
    <name type="scientific">Lentibacillus halophilus</name>
    <dbReference type="NCBI Taxonomy" id="295065"/>
    <lineage>
        <taxon>Bacteria</taxon>
        <taxon>Bacillati</taxon>
        <taxon>Bacillota</taxon>
        <taxon>Bacilli</taxon>
        <taxon>Bacillales</taxon>
        <taxon>Bacillaceae</taxon>
        <taxon>Lentibacillus</taxon>
    </lineage>
</organism>
<evidence type="ECO:0000256" key="6">
    <source>
        <dbReference type="SAM" id="MobiDB-lite"/>
    </source>
</evidence>
<keyword evidence="2 5" id="KW-0694">RNA-binding</keyword>
<dbReference type="InterPro" id="IPR029751">
    <property type="entry name" value="Ribosomal_L25_dom"/>
</dbReference>
<dbReference type="HAMAP" id="MF_01334">
    <property type="entry name" value="Ribosomal_bL25_CTC"/>
    <property type="match status" value="1"/>
</dbReference>
<comment type="function">
    <text evidence="5">This is one of the proteins that binds to the 5S RNA in the ribosome where it forms part of the central protuberance.</text>
</comment>
<comment type="caution">
    <text evidence="9">The sequence shown here is derived from an EMBL/GenBank/DDBJ whole genome shotgun (WGS) entry which is preliminary data.</text>
</comment>
<dbReference type="CDD" id="cd00495">
    <property type="entry name" value="Ribosomal_L25_TL5_CTC"/>
    <property type="match status" value="1"/>
</dbReference>
<dbReference type="EMBL" id="BAAADM010000039">
    <property type="protein sequence ID" value="GAA0439350.1"/>
    <property type="molecule type" value="Genomic_DNA"/>
</dbReference>
<dbReference type="PANTHER" id="PTHR33284:SF1">
    <property type="entry name" value="RIBOSOMAL PROTEIN L25_GLN-TRNA SYNTHETASE, ANTI-CODON-BINDING DOMAIN-CONTAINING PROTEIN"/>
    <property type="match status" value="1"/>
</dbReference>
<dbReference type="PANTHER" id="PTHR33284">
    <property type="entry name" value="RIBOSOMAL PROTEIN L25/GLN-TRNA SYNTHETASE, ANTI-CODON-BINDING DOMAIN-CONTAINING PROTEIN"/>
    <property type="match status" value="1"/>
</dbReference>
<keyword evidence="10" id="KW-1185">Reference proteome</keyword>
<evidence type="ECO:0000256" key="2">
    <source>
        <dbReference type="ARBA" id="ARBA00022884"/>
    </source>
</evidence>
<dbReference type="InterPro" id="IPR037121">
    <property type="entry name" value="Ribosomal_bL25_C"/>
</dbReference>
<dbReference type="InterPro" id="IPR020057">
    <property type="entry name" value="Ribosomal_bL25_b-dom"/>
</dbReference>
<dbReference type="InterPro" id="IPR011035">
    <property type="entry name" value="Ribosomal_bL25/Gln-tRNA_synth"/>
</dbReference>
<reference evidence="10" key="1">
    <citation type="journal article" date="2019" name="Int. J. Syst. Evol. Microbiol.">
        <title>The Global Catalogue of Microorganisms (GCM) 10K type strain sequencing project: providing services to taxonomists for standard genome sequencing and annotation.</title>
        <authorList>
            <consortium name="The Broad Institute Genomics Platform"/>
            <consortium name="The Broad Institute Genome Sequencing Center for Infectious Disease"/>
            <person name="Wu L."/>
            <person name="Ma J."/>
        </authorList>
    </citation>
    <scope>NUCLEOTIDE SEQUENCE [LARGE SCALE GENOMIC DNA]</scope>
    <source>
        <strain evidence="10">JCM 12149</strain>
    </source>
</reference>
<evidence type="ECO:0000313" key="10">
    <source>
        <dbReference type="Proteomes" id="UP001501459"/>
    </source>
</evidence>
<dbReference type="SUPFAM" id="SSF50715">
    <property type="entry name" value="Ribosomal protein L25-like"/>
    <property type="match status" value="1"/>
</dbReference>